<dbReference type="InterPro" id="IPR013976">
    <property type="entry name" value="HDOD"/>
</dbReference>
<dbReference type="Gene3D" id="1.10.3210.10">
    <property type="entry name" value="Hypothetical protein af1432"/>
    <property type="match status" value="1"/>
</dbReference>
<dbReference type="PANTHER" id="PTHR33525:SF3">
    <property type="entry name" value="RIBONUCLEASE Y"/>
    <property type="match status" value="1"/>
</dbReference>
<reference evidence="2 3" key="1">
    <citation type="submission" date="2018-08" db="EMBL/GenBank/DDBJ databases">
        <title>Genomic Encyclopedia of Type Strains, Phase III (KMG-III): the genomes of soil and plant-associated and newly described type strains.</title>
        <authorList>
            <person name="Whitman W."/>
        </authorList>
    </citation>
    <scope>NUCLEOTIDE SEQUENCE [LARGE SCALE GENOMIC DNA]</scope>
    <source>
        <strain evidence="2 3">CECT 7375</strain>
    </source>
</reference>
<evidence type="ECO:0000259" key="1">
    <source>
        <dbReference type="PROSITE" id="PS51833"/>
    </source>
</evidence>
<keyword evidence="3" id="KW-1185">Reference proteome</keyword>
<dbReference type="OrthoDB" id="7001648at2"/>
<comment type="caution">
    <text evidence="2">The sequence shown here is derived from an EMBL/GenBank/DDBJ whole genome shotgun (WGS) entry which is preliminary data.</text>
</comment>
<evidence type="ECO:0000313" key="3">
    <source>
        <dbReference type="Proteomes" id="UP000256542"/>
    </source>
</evidence>
<dbReference type="Proteomes" id="UP000256542">
    <property type="component" value="Unassembled WGS sequence"/>
</dbReference>
<proteinExistence type="predicted"/>
<organism evidence="2 3">
    <name type="scientific">Marinomonas pollencensis</name>
    <dbReference type="NCBI Taxonomy" id="491954"/>
    <lineage>
        <taxon>Bacteria</taxon>
        <taxon>Pseudomonadati</taxon>
        <taxon>Pseudomonadota</taxon>
        <taxon>Gammaproteobacteria</taxon>
        <taxon>Oceanospirillales</taxon>
        <taxon>Oceanospirillaceae</taxon>
        <taxon>Marinomonas</taxon>
    </lineage>
</organism>
<dbReference type="PANTHER" id="PTHR33525">
    <property type="match status" value="1"/>
</dbReference>
<dbReference type="SUPFAM" id="SSF109604">
    <property type="entry name" value="HD-domain/PDEase-like"/>
    <property type="match status" value="1"/>
</dbReference>
<dbReference type="EMBL" id="QUNG01000005">
    <property type="protein sequence ID" value="REG83921.1"/>
    <property type="molecule type" value="Genomic_DNA"/>
</dbReference>
<gene>
    <name evidence="2" type="ORF">DFP81_105287</name>
</gene>
<dbReference type="PROSITE" id="PS51833">
    <property type="entry name" value="HDOD"/>
    <property type="match status" value="1"/>
</dbReference>
<dbReference type="InterPro" id="IPR014627">
    <property type="entry name" value="UCP036888_HDGYP-like"/>
</dbReference>
<accession>A0A3E0DMD2</accession>
<name>A0A3E0DMD2_9GAMM</name>
<dbReference type="AlphaFoldDB" id="A0A3E0DMD2"/>
<feature type="domain" description="HDOD" evidence="1">
    <location>
        <begin position="157"/>
        <end position="357"/>
    </location>
</feature>
<evidence type="ECO:0000313" key="2">
    <source>
        <dbReference type="EMBL" id="REG83921.1"/>
    </source>
</evidence>
<sequence length="423" mass="47203">MKFVAPELSHTKKVRVVHLADHTGRLQVIFPEDSMLDLAAIARLTKRRFEPIANYNTAGDPLLATSNCPSIIESNLLKESFLQIRSNADGQYQQLSTDDVMQRFSGPLCRFENISIHTDDIQQPSDDYLSDEQQMLNSLGQFQSIRLKQRLEETLEIPPLPAISNQIIRLSSNESSGMDELCDVISLDPSLAAQVVSWAASPYYGAKGGIESVKDAIIRVLGYDMVMNLALGLSMGNAFSEPEEGPRHYEDFWLSSVSHAALMEALVTIVPVSHRPSSGHAYLTGLLHNFGFLAISTMMPPHFSILSRYQEANAHLSSDIVEMQILRFTKEQLGSWLLKQWDIPENICLAVRYSKTPSYQGEYANLANLLYIAHQLNSQTRVNESVLSRMGISLEQAEACYSKVQQSSAELYKMVALINGKKS</sequence>
<dbReference type="PIRSF" id="PIRSF036888">
    <property type="entry name" value="HDGYPm_UCP036888"/>
    <property type="match status" value="1"/>
</dbReference>
<protein>
    <submittedName>
        <fullName evidence="2">HD-like signal output (HDOD) protein</fullName>
    </submittedName>
</protein>
<dbReference type="InterPro" id="IPR052340">
    <property type="entry name" value="RNase_Y/CdgJ"/>
</dbReference>
<dbReference type="Pfam" id="PF08668">
    <property type="entry name" value="HDOD"/>
    <property type="match status" value="1"/>
</dbReference>
<dbReference type="RefSeq" id="WP_115897594.1">
    <property type="nucleotide sequence ID" value="NZ_QUNG01000005.1"/>
</dbReference>